<proteinExistence type="predicted"/>
<accession>A0A7X0HPR4</accession>
<dbReference type="RefSeq" id="WP_184524056.1">
    <property type="nucleotide sequence ID" value="NZ_JACHGK010000003.1"/>
</dbReference>
<keyword evidence="1" id="KW-1133">Transmembrane helix</keyword>
<keyword evidence="1" id="KW-0472">Membrane</keyword>
<dbReference type="AlphaFoldDB" id="A0A7X0HPR4"/>
<protein>
    <recommendedName>
        <fullName evidence="4">YpfB family protein</fullName>
    </recommendedName>
</protein>
<keyword evidence="1" id="KW-0812">Transmembrane</keyword>
<evidence type="ECO:0000313" key="3">
    <source>
        <dbReference type="Proteomes" id="UP000531594"/>
    </source>
</evidence>
<evidence type="ECO:0000256" key="1">
    <source>
        <dbReference type="SAM" id="Phobius"/>
    </source>
</evidence>
<evidence type="ECO:0008006" key="4">
    <source>
        <dbReference type="Google" id="ProtNLM"/>
    </source>
</evidence>
<keyword evidence="3" id="KW-1185">Reference proteome</keyword>
<feature type="transmembrane region" description="Helical" evidence="1">
    <location>
        <begin position="7"/>
        <end position="26"/>
    </location>
</feature>
<organism evidence="2 3">
    <name type="scientific">Bacillus benzoevorans</name>
    <dbReference type="NCBI Taxonomy" id="1456"/>
    <lineage>
        <taxon>Bacteria</taxon>
        <taxon>Bacillati</taxon>
        <taxon>Bacillota</taxon>
        <taxon>Bacilli</taxon>
        <taxon>Bacillales</taxon>
        <taxon>Bacillaceae</taxon>
        <taxon>Bacillus</taxon>
    </lineage>
</organism>
<dbReference type="EMBL" id="JACHGK010000003">
    <property type="protein sequence ID" value="MBB6444720.1"/>
    <property type="molecule type" value="Genomic_DNA"/>
</dbReference>
<dbReference type="Pfam" id="PF17313">
    <property type="entry name" value="DUF5359"/>
    <property type="match status" value="1"/>
</dbReference>
<dbReference type="InterPro" id="IPR035281">
    <property type="entry name" value="DUF5359"/>
</dbReference>
<sequence length="59" mass="7098">MRLIERWLIKIIMIQVILLLLVQLVFHKWNILPELQQITQYEGVANNSFTELLETFSKK</sequence>
<comment type="caution">
    <text evidence="2">The sequence shown here is derived from an EMBL/GenBank/DDBJ whole genome shotgun (WGS) entry which is preliminary data.</text>
</comment>
<evidence type="ECO:0000313" key="2">
    <source>
        <dbReference type="EMBL" id="MBB6444720.1"/>
    </source>
</evidence>
<reference evidence="2 3" key="1">
    <citation type="submission" date="2020-08" db="EMBL/GenBank/DDBJ databases">
        <title>Genomic Encyclopedia of Type Strains, Phase IV (KMG-IV): sequencing the most valuable type-strain genomes for metagenomic binning, comparative biology and taxonomic classification.</title>
        <authorList>
            <person name="Goeker M."/>
        </authorList>
    </citation>
    <scope>NUCLEOTIDE SEQUENCE [LARGE SCALE GENOMIC DNA]</scope>
    <source>
        <strain evidence="2 3">DSM 5391</strain>
    </source>
</reference>
<dbReference type="Proteomes" id="UP000531594">
    <property type="component" value="Unassembled WGS sequence"/>
</dbReference>
<gene>
    <name evidence="2" type="ORF">HNR53_001329</name>
</gene>
<name>A0A7X0HPR4_9BACI</name>